<dbReference type="EMBL" id="FNFP01000014">
    <property type="protein sequence ID" value="SDL30343.1"/>
    <property type="molecule type" value="Genomic_DNA"/>
</dbReference>
<evidence type="ECO:0000313" key="1">
    <source>
        <dbReference type="EMBL" id="SDL30343.1"/>
    </source>
</evidence>
<protein>
    <submittedName>
        <fullName evidence="1">Uncharacterized protein</fullName>
    </submittedName>
</protein>
<dbReference type="RefSeq" id="WP_090555006.1">
    <property type="nucleotide sequence ID" value="NZ_FNFP01000014.1"/>
</dbReference>
<accession>A0A1G9IZI9</accession>
<organism evidence="1 2">
    <name type="scientific">Natronincola ferrireducens</name>
    <dbReference type="NCBI Taxonomy" id="393762"/>
    <lineage>
        <taxon>Bacteria</taxon>
        <taxon>Bacillati</taxon>
        <taxon>Bacillota</taxon>
        <taxon>Clostridia</taxon>
        <taxon>Peptostreptococcales</taxon>
        <taxon>Natronincolaceae</taxon>
        <taxon>Natronincola</taxon>
    </lineage>
</organism>
<name>A0A1G9IZI9_9FIRM</name>
<sequence>MSYVMVGDKIVNSEDILKEIIKEFHFKEVKDLTKGSRREDTLVFQIIQQEEVLKQELDLELSGEALSKEEVIEEMMTLADENITFIEDVIPEGFISYGYSYHYDEGLGEIKSIFVATDEAISEMRLKDIVNRILNSID</sequence>
<dbReference type="Proteomes" id="UP000198718">
    <property type="component" value="Unassembled WGS sequence"/>
</dbReference>
<dbReference type="OrthoDB" id="1755920at2"/>
<keyword evidence="2" id="KW-1185">Reference proteome</keyword>
<dbReference type="STRING" id="393762.SAMN05660472_02978"/>
<evidence type="ECO:0000313" key="2">
    <source>
        <dbReference type="Proteomes" id="UP000198718"/>
    </source>
</evidence>
<dbReference type="AlphaFoldDB" id="A0A1G9IZI9"/>
<proteinExistence type="predicted"/>
<gene>
    <name evidence="1" type="ORF">SAMN05660472_02978</name>
</gene>
<reference evidence="1 2" key="1">
    <citation type="submission" date="2016-10" db="EMBL/GenBank/DDBJ databases">
        <authorList>
            <person name="de Groot N.N."/>
        </authorList>
    </citation>
    <scope>NUCLEOTIDE SEQUENCE [LARGE SCALE GENOMIC DNA]</scope>
    <source>
        <strain evidence="1 2">DSM 18346</strain>
    </source>
</reference>